<evidence type="ECO:0000313" key="1">
    <source>
        <dbReference type="EMBL" id="KAK8575151.1"/>
    </source>
</evidence>
<accession>A0ABR2FA02</accession>
<sequence length="70" mass="7903">MLVWHFMSSRIDTPSLEMVAGDRWIVLVVCKMRISFGGVGVHAFGRILKLKWKSKIVEGSREARGVGLCR</sequence>
<evidence type="ECO:0000313" key="2">
    <source>
        <dbReference type="Proteomes" id="UP001472677"/>
    </source>
</evidence>
<dbReference type="EMBL" id="JBBPBM010000007">
    <property type="protein sequence ID" value="KAK8575151.1"/>
    <property type="molecule type" value="Genomic_DNA"/>
</dbReference>
<gene>
    <name evidence="1" type="ORF">V6N12_062827</name>
</gene>
<proteinExistence type="predicted"/>
<organism evidence="1 2">
    <name type="scientific">Hibiscus sabdariffa</name>
    <name type="common">roselle</name>
    <dbReference type="NCBI Taxonomy" id="183260"/>
    <lineage>
        <taxon>Eukaryota</taxon>
        <taxon>Viridiplantae</taxon>
        <taxon>Streptophyta</taxon>
        <taxon>Embryophyta</taxon>
        <taxon>Tracheophyta</taxon>
        <taxon>Spermatophyta</taxon>
        <taxon>Magnoliopsida</taxon>
        <taxon>eudicotyledons</taxon>
        <taxon>Gunneridae</taxon>
        <taxon>Pentapetalae</taxon>
        <taxon>rosids</taxon>
        <taxon>malvids</taxon>
        <taxon>Malvales</taxon>
        <taxon>Malvaceae</taxon>
        <taxon>Malvoideae</taxon>
        <taxon>Hibiscus</taxon>
    </lineage>
</organism>
<reference evidence="1 2" key="1">
    <citation type="journal article" date="2024" name="G3 (Bethesda)">
        <title>Genome assembly of Hibiscus sabdariffa L. provides insights into metabolisms of medicinal natural products.</title>
        <authorList>
            <person name="Kim T."/>
        </authorList>
    </citation>
    <scope>NUCLEOTIDE SEQUENCE [LARGE SCALE GENOMIC DNA]</scope>
    <source>
        <strain evidence="1">TK-2024</strain>
        <tissue evidence="1">Old leaves</tissue>
    </source>
</reference>
<name>A0ABR2FA02_9ROSI</name>
<keyword evidence="2" id="KW-1185">Reference proteome</keyword>
<comment type="caution">
    <text evidence="1">The sequence shown here is derived from an EMBL/GenBank/DDBJ whole genome shotgun (WGS) entry which is preliminary data.</text>
</comment>
<protein>
    <submittedName>
        <fullName evidence="1">Uncharacterized protein</fullName>
    </submittedName>
</protein>
<dbReference type="Proteomes" id="UP001472677">
    <property type="component" value="Unassembled WGS sequence"/>
</dbReference>